<dbReference type="AlphaFoldDB" id="A0A1I2FK08"/>
<evidence type="ECO:0000313" key="3">
    <source>
        <dbReference type="EMBL" id="SFF05353.1"/>
    </source>
</evidence>
<sequence length="557" mass="62836">MKRNSIILFLLALLAQLVACQKKTTPNRPPEGVKLQAKLLKINPFTYEFSVTALDADLDVLTYEWDFGEGTKRKGNDREVFSFADNQDLVIKVFVSDNKAQPVEARIGISTKIGEVALDYTKKFQKIEGFGGFGAQDVYWSGGPYTSPRFVNDVMNDLGITILRENFVPDIEIENDNNNPKVIDFSKLNLDKKVNEGHATFNERLPHYKAMKAAGINKLIVSVWTPPSWMKWNNHFGNGTRDQTSAPPYTTNPNSQTNQLKVENYEEFAEACVAYIRLLKMHADLDVYAFSIQNEPRFSQFYGSCVYNGAALRDLLKVVGKRFREEKLDVKLFVPEDVGWFDGIQSLVLPIINDPEARQYVDIIAVHGYAFDGITAASLDAQTWQRMYNWGAPYKIPLWMTETSGFQPNISGAMKLAVGMYTALRFGNIEAWVFWTLSSGKLDEYCLMTASGEKGKTYYASKNFYRYIRPNAVRVEAESPDNDILPLAFENNGVTTVVLVNKGTTDKTMRIKGNNLPAQFKQFRTSESDNCKEISTIRNNEAFILPANSVTTLYSGS</sequence>
<feature type="chain" id="PRO_5011721716" evidence="2">
    <location>
        <begin position="20"/>
        <end position="557"/>
    </location>
</feature>
<evidence type="ECO:0000313" key="4">
    <source>
        <dbReference type="Proteomes" id="UP000199513"/>
    </source>
</evidence>
<dbReference type="GO" id="GO:0004553">
    <property type="term" value="F:hydrolase activity, hydrolyzing O-glycosyl compounds"/>
    <property type="evidence" value="ECO:0007669"/>
    <property type="project" value="InterPro"/>
</dbReference>
<name>A0A1I2FK08_9BACT</name>
<keyword evidence="3" id="KW-0378">Hydrolase</keyword>
<keyword evidence="4" id="KW-1185">Reference proteome</keyword>
<dbReference type="Gene3D" id="2.60.40.10">
    <property type="entry name" value="Immunoglobulins"/>
    <property type="match status" value="1"/>
</dbReference>
<dbReference type="Gene3D" id="3.20.20.80">
    <property type="entry name" value="Glycosidases"/>
    <property type="match status" value="1"/>
</dbReference>
<feature type="region of interest" description="Disordered" evidence="1">
    <location>
        <begin position="235"/>
        <end position="256"/>
    </location>
</feature>
<dbReference type="PANTHER" id="PTHR42767">
    <property type="entry name" value="ENDO-BETA-1,6-GALACTANASE"/>
    <property type="match status" value="1"/>
</dbReference>
<dbReference type="InterPro" id="IPR017853">
    <property type="entry name" value="GH"/>
</dbReference>
<evidence type="ECO:0000256" key="1">
    <source>
        <dbReference type="SAM" id="MobiDB-lite"/>
    </source>
</evidence>
<dbReference type="InterPro" id="IPR039743">
    <property type="entry name" value="6GAL/EXGAL"/>
</dbReference>
<protein>
    <submittedName>
        <fullName evidence="3">O-Glycosyl hydrolase</fullName>
    </submittedName>
</protein>
<dbReference type="RefSeq" id="WP_091544266.1">
    <property type="nucleotide sequence ID" value="NZ_FONY01000014.1"/>
</dbReference>
<feature type="signal peptide" evidence="2">
    <location>
        <begin position="1"/>
        <end position="19"/>
    </location>
</feature>
<accession>A0A1I2FK08</accession>
<organism evidence="3 4">
    <name type="scientific">Thermoflexibacter ruber</name>
    <dbReference type="NCBI Taxonomy" id="1003"/>
    <lineage>
        <taxon>Bacteria</taxon>
        <taxon>Pseudomonadati</taxon>
        <taxon>Bacteroidota</taxon>
        <taxon>Cytophagia</taxon>
        <taxon>Cytophagales</taxon>
        <taxon>Thermoflexibacteraceae</taxon>
        <taxon>Thermoflexibacter</taxon>
    </lineage>
</organism>
<dbReference type="Proteomes" id="UP000199513">
    <property type="component" value="Unassembled WGS sequence"/>
</dbReference>
<dbReference type="STRING" id="1003.SAMN04488541_101432"/>
<dbReference type="SUPFAM" id="SSF51445">
    <property type="entry name" value="(Trans)glycosidases"/>
    <property type="match status" value="1"/>
</dbReference>
<dbReference type="InterPro" id="IPR013783">
    <property type="entry name" value="Ig-like_fold"/>
</dbReference>
<proteinExistence type="predicted"/>
<gene>
    <name evidence="3" type="ORF">SAMN04488541_101432</name>
</gene>
<reference evidence="3 4" key="1">
    <citation type="submission" date="2016-10" db="EMBL/GenBank/DDBJ databases">
        <authorList>
            <person name="de Groot N.N."/>
        </authorList>
    </citation>
    <scope>NUCLEOTIDE SEQUENCE [LARGE SCALE GENOMIC DNA]</scope>
    <source>
        <strain>GEY</strain>
        <strain evidence="4">DSM 9560</strain>
    </source>
</reference>
<dbReference type="InterPro" id="IPR013780">
    <property type="entry name" value="Glyco_hydro_b"/>
</dbReference>
<evidence type="ECO:0000256" key="2">
    <source>
        <dbReference type="SAM" id="SignalP"/>
    </source>
</evidence>
<dbReference type="PANTHER" id="PTHR42767:SF1">
    <property type="entry name" value="ENDO-BETA-1,6-GALACTANASE-LIKE DOMAIN-CONTAINING PROTEIN"/>
    <property type="match status" value="1"/>
</dbReference>
<dbReference type="OrthoDB" id="9806701at2"/>
<keyword evidence="2" id="KW-0732">Signal</keyword>
<dbReference type="EMBL" id="FONY01000014">
    <property type="protein sequence ID" value="SFF05353.1"/>
    <property type="molecule type" value="Genomic_DNA"/>
</dbReference>
<dbReference type="Gene3D" id="2.60.40.1180">
    <property type="entry name" value="Golgi alpha-mannosidase II"/>
    <property type="match status" value="1"/>
</dbReference>